<reference evidence="10 11" key="1">
    <citation type="submission" date="2016-10" db="EMBL/GenBank/DDBJ databases">
        <authorList>
            <person name="de Groot N.N."/>
        </authorList>
    </citation>
    <scope>NUCLEOTIDE SEQUENCE [LARGE SCALE GENOMIC DNA]</scope>
    <source>
        <strain evidence="10 11">DSM 21001</strain>
    </source>
</reference>
<dbReference type="InterPro" id="IPR000719">
    <property type="entry name" value="Prot_kinase_dom"/>
</dbReference>
<proteinExistence type="predicted"/>
<feature type="compositionally biased region" description="Basic and acidic residues" evidence="7">
    <location>
        <begin position="338"/>
        <end position="351"/>
    </location>
</feature>
<feature type="compositionally biased region" description="Acidic residues" evidence="7">
    <location>
        <begin position="442"/>
        <end position="455"/>
    </location>
</feature>
<feature type="compositionally biased region" description="Polar residues" evidence="7">
    <location>
        <begin position="395"/>
        <end position="409"/>
    </location>
</feature>
<dbReference type="InterPro" id="IPR011990">
    <property type="entry name" value="TPR-like_helical_dom_sf"/>
</dbReference>
<dbReference type="STRING" id="474950.SAMN05421771_2872"/>
<dbReference type="AlphaFoldDB" id="A0A1I6MKI8"/>
<feature type="region of interest" description="Disordered" evidence="7">
    <location>
        <begin position="314"/>
        <end position="458"/>
    </location>
</feature>
<evidence type="ECO:0000256" key="3">
    <source>
        <dbReference type="ARBA" id="ARBA00022679"/>
    </source>
</evidence>
<evidence type="ECO:0000256" key="5">
    <source>
        <dbReference type="ARBA" id="ARBA00022777"/>
    </source>
</evidence>
<evidence type="ECO:0000256" key="7">
    <source>
        <dbReference type="SAM" id="MobiDB-lite"/>
    </source>
</evidence>
<keyword evidence="3" id="KW-0808">Transferase</keyword>
<keyword evidence="5 10" id="KW-0418">Kinase</keyword>
<evidence type="ECO:0000256" key="8">
    <source>
        <dbReference type="SAM" id="Phobius"/>
    </source>
</evidence>
<dbReference type="SUPFAM" id="SSF56112">
    <property type="entry name" value="Protein kinase-like (PK-like)"/>
    <property type="match status" value="1"/>
</dbReference>
<sequence>MIPDVGQRFGPYEILGRLGSGGMGAVFRAWDGRLMREVGLKVLHDDNAMPGHKERFLREARAASALNHPNICTIFDIGEQDGEPYLVMELLEGETIKSRVAHGALPVEELVRYGQEIAMGLGAAHARGIIHRDIKPANIFLVDLPNGQRQAKILDFGLAKFDLASNSSHSRDLTSTGATVGTVAYMSPEQARGEQLDARSDLFSVGVVLYEMATRQVPFQGTTSALVFVQLLSQQPEPVRDWNDSIPKDLEKVIHKLLAKERKDRYQSATELYEALGKVGGKGGGGWFSKSAPATPPGVPLVRAADPVARAKRPFKKPDANYAPVHLEASREPFQPRSEVRSEVHDPDVIRPAKLSDGSRGSQASRPPYIPPPSPQPAPPSAPTPPPPTMRPVSGASTIRSASGMSTAGQPLAGSPKHEDPGSRGSSLRESGFQPRHVSYTEVDEEEEEDYDEPASDLPAGRLKRERRARRLRVLAVLLVLAIGGGFYYWSSHKSRFSPLLAPQDALLITTIQNKTGDETLNGALNAGLAIQLRQSPYLKIRGIEAYEAGLRLMGVDGSQSTDPTLPQKVALKLGAKAYLSGVVSGSGPYAISISVLDVASNQKIAGIDETAASREQISDAIGRISDTVRSDLGETGDSIQKSDVALRHEGTSSIDALHAVALAEAAKPYGRSADVLSYYQKAATLDPKFAEAQIGLAWALRDQYAEVAAADAARLAQDAVENASDRTKLLAQYTYEMNASGDYNRALAAVRQVLTALPSDAEALCDLSRVLRLQGHLADALDAAQKSIESDPYHPEAYLQAELAMLGTDRYEAALQMEQQAQRAGLVHTGTHLLASYLIGHGDDSVMQFQSNQGAALPLAEGAGYPVYLDSTGQMMLGREAWRAVAAKLDGVKGLSSGAAFLLSQAALNRGLAGDCDGALELARSASTRGEGMHGTFNSAMAEALCGDSVSAQKGADILAQMYPQSTAVTGFYLPDLNAAILLKAGDPAAALTALNAARAYDLVSLTPYLRGRARVDMHDTKVALVDFQIVLAHRGVAAMLMNDVYPLAQLGEARAFAQSGDAGNATTAYKKFVDLWPNGDVRIPAMAEAVRAAK</sequence>
<protein>
    <recommendedName>
        <fullName evidence="1">non-specific serine/threonine protein kinase</fullName>
        <ecNumber evidence="1">2.7.11.1</ecNumber>
    </recommendedName>
</protein>
<dbReference type="RefSeq" id="WP_089839856.1">
    <property type="nucleotide sequence ID" value="NZ_FOZL01000001.1"/>
</dbReference>
<dbReference type="PANTHER" id="PTHR43289:SF34">
    <property type="entry name" value="SERINE_THREONINE-PROTEIN KINASE YBDM-RELATED"/>
    <property type="match status" value="1"/>
</dbReference>
<name>A0A1I6MKI8_9BACT</name>
<evidence type="ECO:0000313" key="10">
    <source>
        <dbReference type="EMBL" id="SFS16213.1"/>
    </source>
</evidence>
<feature type="compositionally biased region" description="Pro residues" evidence="7">
    <location>
        <begin position="368"/>
        <end position="390"/>
    </location>
</feature>
<dbReference type="OrthoDB" id="100931at2"/>
<feature type="transmembrane region" description="Helical" evidence="8">
    <location>
        <begin position="472"/>
        <end position="490"/>
    </location>
</feature>
<dbReference type="EMBL" id="FOZL01000001">
    <property type="protein sequence ID" value="SFS16213.1"/>
    <property type="molecule type" value="Genomic_DNA"/>
</dbReference>
<keyword evidence="11" id="KW-1185">Reference proteome</keyword>
<dbReference type="PANTHER" id="PTHR43289">
    <property type="entry name" value="MITOGEN-ACTIVATED PROTEIN KINASE KINASE KINASE 20-RELATED"/>
    <property type="match status" value="1"/>
</dbReference>
<dbReference type="GO" id="GO:0005524">
    <property type="term" value="F:ATP binding"/>
    <property type="evidence" value="ECO:0007669"/>
    <property type="project" value="UniProtKB-KW"/>
</dbReference>
<dbReference type="EC" id="2.7.11.1" evidence="1"/>
<dbReference type="InterPro" id="IPR011009">
    <property type="entry name" value="Kinase-like_dom_sf"/>
</dbReference>
<evidence type="ECO:0000256" key="4">
    <source>
        <dbReference type="ARBA" id="ARBA00022741"/>
    </source>
</evidence>
<evidence type="ECO:0000259" key="9">
    <source>
        <dbReference type="PROSITE" id="PS50011"/>
    </source>
</evidence>
<evidence type="ECO:0000256" key="1">
    <source>
        <dbReference type="ARBA" id="ARBA00012513"/>
    </source>
</evidence>
<keyword evidence="4" id="KW-0547">Nucleotide-binding</keyword>
<dbReference type="Pfam" id="PF00069">
    <property type="entry name" value="Pkinase"/>
    <property type="match status" value="1"/>
</dbReference>
<dbReference type="Proteomes" id="UP000199024">
    <property type="component" value="Unassembled WGS sequence"/>
</dbReference>
<dbReference type="InterPro" id="IPR008271">
    <property type="entry name" value="Ser/Thr_kinase_AS"/>
</dbReference>
<dbReference type="SMART" id="SM00220">
    <property type="entry name" value="S_TKc"/>
    <property type="match status" value="1"/>
</dbReference>
<accession>A0A1I6MKI8</accession>
<keyword evidence="2 10" id="KW-0723">Serine/threonine-protein kinase</keyword>
<keyword evidence="8" id="KW-1133">Transmembrane helix</keyword>
<evidence type="ECO:0000256" key="2">
    <source>
        <dbReference type="ARBA" id="ARBA00022527"/>
    </source>
</evidence>
<keyword evidence="8" id="KW-0812">Transmembrane</keyword>
<dbReference type="Gene3D" id="1.10.510.10">
    <property type="entry name" value="Transferase(Phosphotransferase) domain 1"/>
    <property type="match status" value="1"/>
</dbReference>
<dbReference type="Gene3D" id="3.30.200.20">
    <property type="entry name" value="Phosphorylase Kinase, domain 1"/>
    <property type="match status" value="1"/>
</dbReference>
<dbReference type="PROSITE" id="PS50011">
    <property type="entry name" value="PROTEIN_KINASE_DOM"/>
    <property type="match status" value="1"/>
</dbReference>
<keyword evidence="8" id="KW-0472">Membrane</keyword>
<dbReference type="GO" id="GO:0004674">
    <property type="term" value="F:protein serine/threonine kinase activity"/>
    <property type="evidence" value="ECO:0007669"/>
    <property type="project" value="UniProtKB-KW"/>
</dbReference>
<dbReference type="Gene3D" id="1.25.40.10">
    <property type="entry name" value="Tetratricopeptide repeat domain"/>
    <property type="match status" value="1"/>
</dbReference>
<dbReference type="SUPFAM" id="SSF48452">
    <property type="entry name" value="TPR-like"/>
    <property type="match status" value="1"/>
</dbReference>
<dbReference type="FunFam" id="1.10.510.10:FF:000021">
    <property type="entry name" value="Serine/threonine protein kinase"/>
    <property type="match status" value="1"/>
</dbReference>
<evidence type="ECO:0000256" key="6">
    <source>
        <dbReference type="ARBA" id="ARBA00022840"/>
    </source>
</evidence>
<evidence type="ECO:0000313" key="11">
    <source>
        <dbReference type="Proteomes" id="UP000199024"/>
    </source>
</evidence>
<dbReference type="PROSITE" id="PS00108">
    <property type="entry name" value="PROTEIN_KINASE_ST"/>
    <property type="match status" value="1"/>
</dbReference>
<dbReference type="CDD" id="cd14014">
    <property type="entry name" value="STKc_PknB_like"/>
    <property type="match status" value="1"/>
</dbReference>
<organism evidence="10 11">
    <name type="scientific">Granulicella pectinivorans</name>
    <dbReference type="NCBI Taxonomy" id="474950"/>
    <lineage>
        <taxon>Bacteria</taxon>
        <taxon>Pseudomonadati</taxon>
        <taxon>Acidobacteriota</taxon>
        <taxon>Terriglobia</taxon>
        <taxon>Terriglobales</taxon>
        <taxon>Acidobacteriaceae</taxon>
        <taxon>Granulicella</taxon>
    </lineage>
</organism>
<gene>
    <name evidence="10" type="ORF">SAMN05421771_2872</name>
</gene>
<feature type="domain" description="Protein kinase" evidence="9">
    <location>
        <begin position="12"/>
        <end position="276"/>
    </location>
</feature>
<keyword evidence="6" id="KW-0067">ATP-binding</keyword>